<protein>
    <submittedName>
        <fullName evidence="1">Uncharacterized protein</fullName>
    </submittedName>
</protein>
<proteinExistence type="predicted"/>
<sequence length="113" mass="12646">MEVVMIHISKWELHKNQTQNKNPLSERATRSQMTRRRNRTHLFNREVAIKTLIPVPPEEPPLRDTSFFSGDALCLCHFFSTGSCIEIVLVGKGNGVDGGAVAETLEKVAENKA</sequence>
<organism evidence="1 2">
    <name type="scientific">Stylosanthes scabra</name>
    <dbReference type="NCBI Taxonomy" id="79078"/>
    <lineage>
        <taxon>Eukaryota</taxon>
        <taxon>Viridiplantae</taxon>
        <taxon>Streptophyta</taxon>
        <taxon>Embryophyta</taxon>
        <taxon>Tracheophyta</taxon>
        <taxon>Spermatophyta</taxon>
        <taxon>Magnoliopsida</taxon>
        <taxon>eudicotyledons</taxon>
        <taxon>Gunneridae</taxon>
        <taxon>Pentapetalae</taxon>
        <taxon>rosids</taxon>
        <taxon>fabids</taxon>
        <taxon>Fabales</taxon>
        <taxon>Fabaceae</taxon>
        <taxon>Papilionoideae</taxon>
        <taxon>50 kb inversion clade</taxon>
        <taxon>dalbergioids sensu lato</taxon>
        <taxon>Dalbergieae</taxon>
        <taxon>Pterocarpus clade</taxon>
        <taxon>Stylosanthes</taxon>
    </lineage>
</organism>
<dbReference type="EMBL" id="JASCZI010120962">
    <property type="protein sequence ID" value="MED6158278.1"/>
    <property type="molecule type" value="Genomic_DNA"/>
</dbReference>
<accession>A0ABU6UEH8</accession>
<reference evidence="1 2" key="1">
    <citation type="journal article" date="2023" name="Plants (Basel)">
        <title>Bridging the Gap: Combining Genomics and Transcriptomics Approaches to Understand Stylosanthes scabra, an Orphan Legume from the Brazilian Caatinga.</title>
        <authorList>
            <person name="Ferreira-Neto J.R.C."/>
            <person name="da Silva M.D."/>
            <person name="Binneck E."/>
            <person name="de Melo N.F."/>
            <person name="da Silva R.H."/>
            <person name="de Melo A.L.T.M."/>
            <person name="Pandolfi V."/>
            <person name="Bustamante F.O."/>
            <person name="Brasileiro-Vidal A.C."/>
            <person name="Benko-Iseppon A.M."/>
        </authorList>
    </citation>
    <scope>NUCLEOTIDE SEQUENCE [LARGE SCALE GENOMIC DNA]</scope>
    <source>
        <tissue evidence="1">Leaves</tissue>
    </source>
</reference>
<evidence type="ECO:0000313" key="2">
    <source>
        <dbReference type="Proteomes" id="UP001341840"/>
    </source>
</evidence>
<keyword evidence="2" id="KW-1185">Reference proteome</keyword>
<evidence type="ECO:0000313" key="1">
    <source>
        <dbReference type="EMBL" id="MED6158278.1"/>
    </source>
</evidence>
<name>A0ABU6UEH8_9FABA</name>
<gene>
    <name evidence="1" type="ORF">PIB30_031236</name>
</gene>
<comment type="caution">
    <text evidence="1">The sequence shown here is derived from an EMBL/GenBank/DDBJ whole genome shotgun (WGS) entry which is preliminary data.</text>
</comment>
<dbReference type="Proteomes" id="UP001341840">
    <property type="component" value="Unassembled WGS sequence"/>
</dbReference>